<dbReference type="InterPro" id="IPR009057">
    <property type="entry name" value="Homeodomain-like_sf"/>
</dbReference>
<dbReference type="RefSeq" id="WP_055646759.1">
    <property type="nucleotide sequence ID" value="NZ_AP025014.1"/>
</dbReference>
<accession>A0AAE4PXH8</accession>
<dbReference type="InterPro" id="IPR027417">
    <property type="entry name" value="P-loop_NTPase"/>
</dbReference>
<dbReference type="SMART" id="SM00382">
    <property type="entry name" value="AAA"/>
    <property type="match status" value="1"/>
</dbReference>
<evidence type="ECO:0000313" key="8">
    <source>
        <dbReference type="Proteomes" id="UP001187859"/>
    </source>
</evidence>
<dbReference type="Pfam" id="PF02954">
    <property type="entry name" value="HTH_8"/>
    <property type="match status" value="1"/>
</dbReference>
<keyword evidence="2" id="KW-0067">ATP-binding</keyword>
<dbReference type="InterPro" id="IPR002078">
    <property type="entry name" value="Sigma_54_int"/>
</dbReference>
<dbReference type="PRINTS" id="PR01590">
    <property type="entry name" value="HTHFIS"/>
</dbReference>
<dbReference type="Gene3D" id="1.10.10.60">
    <property type="entry name" value="Homeodomain-like"/>
    <property type="match status" value="1"/>
</dbReference>
<evidence type="ECO:0000256" key="3">
    <source>
        <dbReference type="ARBA" id="ARBA00023015"/>
    </source>
</evidence>
<dbReference type="FunFam" id="3.40.50.300:FF:000006">
    <property type="entry name" value="DNA-binding transcriptional regulator NtrC"/>
    <property type="match status" value="1"/>
</dbReference>
<sequence length="363" mass="40869">MDNKFQQDNLIGQSNALLEVLEHVSQIAPLSKPVLIIGERGTGKELIAERLHYLSKRWDQNFIKLNCSSLSENLLESELFGHESGAFTGAKGKHEGRFERADGGTLFLDELANTSGLIQEKLLRVIEYGEFERVGGSKTIQADVRLICAANEDLPSLAEAGEFRADLLDRLAFDVITLPPLRCRPEDIMTLAEYFAVGMARQLKLELFSGFSANAIEQLMSHDWPGNIRELKNVVERSVYRNCGENRPIEHIILDPFASPYRPTTRLRTLERQVVPTPHSTIISPPTVTAKTDIDVIAPSEAPLNDFSFPLDFKEQTERYEMELIQQALSASQYNQKKTAEILGLSYHQLRGILKKYNLLDKA</sequence>
<dbReference type="InterPro" id="IPR058031">
    <property type="entry name" value="AAA_lid_NorR"/>
</dbReference>
<evidence type="ECO:0000256" key="1">
    <source>
        <dbReference type="ARBA" id="ARBA00022741"/>
    </source>
</evidence>
<gene>
    <name evidence="7" type="primary">pspF</name>
    <name evidence="7" type="ORF">QM089_05560</name>
</gene>
<keyword evidence="5" id="KW-0804">Transcription</keyword>
<keyword evidence="4" id="KW-0238">DNA-binding</keyword>
<dbReference type="InterPro" id="IPR002197">
    <property type="entry name" value="HTH_Fis"/>
</dbReference>
<keyword evidence="3" id="KW-0805">Transcription regulation</keyword>
<dbReference type="PROSITE" id="PS50045">
    <property type="entry name" value="SIGMA54_INTERACT_4"/>
    <property type="match status" value="1"/>
</dbReference>
<dbReference type="InterPro" id="IPR014317">
    <property type="entry name" value="Transcription_activator_PspF"/>
</dbReference>
<name>A0AAE4PXH8_9GAMM</name>
<evidence type="ECO:0000256" key="4">
    <source>
        <dbReference type="ARBA" id="ARBA00023125"/>
    </source>
</evidence>
<dbReference type="PROSITE" id="PS00676">
    <property type="entry name" value="SIGMA54_INTERACT_2"/>
    <property type="match status" value="1"/>
</dbReference>
<protein>
    <submittedName>
        <fullName evidence="7">Phage shock protein operon transcriptional activator</fullName>
    </submittedName>
</protein>
<keyword evidence="1" id="KW-0547">Nucleotide-binding</keyword>
<dbReference type="EMBL" id="JASGOQ010000001">
    <property type="protein sequence ID" value="MDV5389744.1"/>
    <property type="molecule type" value="Genomic_DNA"/>
</dbReference>
<dbReference type="CDD" id="cd00009">
    <property type="entry name" value="AAA"/>
    <property type="match status" value="1"/>
</dbReference>
<dbReference type="SUPFAM" id="SSF46689">
    <property type="entry name" value="Homeodomain-like"/>
    <property type="match status" value="1"/>
</dbReference>
<dbReference type="Pfam" id="PF00158">
    <property type="entry name" value="Sigma54_activat"/>
    <property type="match status" value="1"/>
</dbReference>
<reference evidence="7" key="1">
    <citation type="submission" date="2023-05" db="EMBL/GenBank/DDBJ databases">
        <title>Colonisation of extended spectrum b-lactamase- and carbapenemase-producing bacteria on hospital surfaces from low- and middle-income countries.</title>
        <authorList>
            <person name="Nieto-Rosado M."/>
            <person name="Sands K."/>
            <person name="Iregbu K."/>
            <person name="Zahra R."/>
            <person name="Mazarati J.B."/>
            <person name="Mehtar S."/>
            <person name="Barnards-Group B."/>
            <person name="Walsh T.R."/>
        </authorList>
    </citation>
    <scope>NUCLEOTIDE SEQUENCE</scope>
    <source>
        <strain evidence="7">PP-E493</strain>
    </source>
</reference>
<proteinExistence type="predicted"/>
<dbReference type="PANTHER" id="PTHR32071">
    <property type="entry name" value="TRANSCRIPTIONAL REGULATORY PROTEIN"/>
    <property type="match status" value="1"/>
</dbReference>
<feature type="domain" description="Sigma-54 factor interaction" evidence="6">
    <location>
        <begin position="10"/>
        <end position="240"/>
    </location>
</feature>
<dbReference type="SUPFAM" id="SSF52540">
    <property type="entry name" value="P-loop containing nucleoside triphosphate hydrolases"/>
    <property type="match status" value="1"/>
</dbReference>
<evidence type="ECO:0000313" key="7">
    <source>
        <dbReference type="EMBL" id="MDV5389744.1"/>
    </source>
</evidence>
<dbReference type="GO" id="GO:0043565">
    <property type="term" value="F:sequence-specific DNA binding"/>
    <property type="evidence" value="ECO:0007669"/>
    <property type="project" value="InterPro"/>
</dbReference>
<dbReference type="AlphaFoldDB" id="A0AAE4PXH8"/>
<dbReference type="InterPro" id="IPR025944">
    <property type="entry name" value="Sigma_54_int_dom_CS"/>
</dbReference>
<dbReference type="GO" id="GO:0006355">
    <property type="term" value="P:regulation of DNA-templated transcription"/>
    <property type="evidence" value="ECO:0007669"/>
    <property type="project" value="InterPro"/>
</dbReference>
<dbReference type="Pfam" id="PF25601">
    <property type="entry name" value="AAA_lid_14"/>
    <property type="match status" value="1"/>
</dbReference>
<dbReference type="Gene3D" id="3.40.50.300">
    <property type="entry name" value="P-loop containing nucleotide triphosphate hydrolases"/>
    <property type="match status" value="1"/>
</dbReference>
<evidence type="ECO:0000259" key="6">
    <source>
        <dbReference type="PROSITE" id="PS50045"/>
    </source>
</evidence>
<dbReference type="Gene3D" id="1.10.8.60">
    <property type="match status" value="1"/>
</dbReference>
<dbReference type="PANTHER" id="PTHR32071:SF38">
    <property type="entry name" value="PSP OPERON TRANSCRIPTIONAL ACTIVATOR"/>
    <property type="match status" value="1"/>
</dbReference>
<evidence type="ECO:0000256" key="2">
    <source>
        <dbReference type="ARBA" id="ARBA00022840"/>
    </source>
</evidence>
<dbReference type="InterPro" id="IPR003593">
    <property type="entry name" value="AAA+_ATPase"/>
</dbReference>
<dbReference type="Proteomes" id="UP001187859">
    <property type="component" value="Unassembled WGS sequence"/>
</dbReference>
<dbReference type="InterPro" id="IPR025943">
    <property type="entry name" value="Sigma_54_int_dom_ATP-bd_2"/>
</dbReference>
<dbReference type="PROSITE" id="PS00688">
    <property type="entry name" value="SIGMA54_INTERACT_3"/>
    <property type="match status" value="1"/>
</dbReference>
<evidence type="ECO:0000256" key="5">
    <source>
        <dbReference type="ARBA" id="ARBA00023163"/>
    </source>
</evidence>
<dbReference type="NCBIfam" id="TIGR02974">
    <property type="entry name" value="phageshock_pspF"/>
    <property type="match status" value="1"/>
</dbReference>
<organism evidence="7 8">
    <name type="scientific">Shewanella xiamenensis</name>
    <dbReference type="NCBI Taxonomy" id="332186"/>
    <lineage>
        <taxon>Bacteria</taxon>
        <taxon>Pseudomonadati</taxon>
        <taxon>Pseudomonadota</taxon>
        <taxon>Gammaproteobacteria</taxon>
        <taxon>Alteromonadales</taxon>
        <taxon>Shewanellaceae</taxon>
        <taxon>Shewanella</taxon>
    </lineage>
</organism>
<comment type="caution">
    <text evidence="7">The sequence shown here is derived from an EMBL/GenBank/DDBJ whole genome shotgun (WGS) entry which is preliminary data.</text>
</comment>
<dbReference type="GO" id="GO:0005524">
    <property type="term" value="F:ATP binding"/>
    <property type="evidence" value="ECO:0007669"/>
    <property type="project" value="UniProtKB-KW"/>
</dbReference>